<dbReference type="InterPro" id="IPR000182">
    <property type="entry name" value="GNAT_dom"/>
</dbReference>
<keyword evidence="2" id="KW-0012">Acyltransferase</keyword>
<sequence length="144" mass="16612">MIELKEVNIENFWEVISLDVLEEQKEFVASNAVSIAQAYVQKELKPQAVYYANQLVGFVMTCIDRDDHEYWIYRLMIDSQLQGKGYGKAALQLIIQSIQSDKTKHCIYLGVEPENNIAVKLYQSFGFEFTGQVCGHENIMCLKY</sequence>
<dbReference type="Proteomes" id="UP000243297">
    <property type="component" value="Unassembled WGS sequence"/>
</dbReference>
<proteinExistence type="predicted"/>
<keyword evidence="5" id="KW-1185">Reference proteome</keyword>
<evidence type="ECO:0000313" key="4">
    <source>
        <dbReference type="EMBL" id="SJZ93779.1"/>
    </source>
</evidence>
<gene>
    <name evidence="4" type="ORF">SAMN02745191_2106</name>
</gene>
<reference evidence="5" key="1">
    <citation type="submission" date="2017-02" db="EMBL/GenBank/DDBJ databases">
        <authorList>
            <person name="Varghese N."/>
            <person name="Submissions S."/>
        </authorList>
    </citation>
    <scope>NUCLEOTIDE SEQUENCE [LARGE SCALE GENOMIC DNA]</scope>
    <source>
        <strain evidence="5">ATCC 25662</strain>
    </source>
</reference>
<name>A0A1T4PQU0_9FIRM</name>
<dbReference type="Pfam" id="PF00583">
    <property type="entry name" value="Acetyltransf_1"/>
    <property type="match status" value="1"/>
</dbReference>
<evidence type="ECO:0000313" key="5">
    <source>
        <dbReference type="Proteomes" id="UP000243297"/>
    </source>
</evidence>
<accession>A0A1T4PQU0</accession>
<feature type="domain" description="N-acetyltransferase" evidence="3">
    <location>
        <begin position="1"/>
        <end position="144"/>
    </location>
</feature>
<dbReference type="PANTHER" id="PTHR43420:SF47">
    <property type="entry name" value="N-ACETYLTRANSFERASE DOMAIN-CONTAINING PROTEIN"/>
    <property type="match status" value="1"/>
</dbReference>
<dbReference type="OrthoDB" id="893030at2"/>
<dbReference type="RefSeq" id="WP_078712504.1">
    <property type="nucleotide sequence ID" value="NZ_FUWY01000007.1"/>
</dbReference>
<dbReference type="AlphaFoldDB" id="A0A1T4PQU0"/>
<dbReference type="InterPro" id="IPR016181">
    <property type="entry name" value="Acyl_CoA_acyltransferase"/>
</dbReference>
<dbReference type="CDD" id="cd04301">
    <property type="entry name" value="NAT_SF"/>
    <property type="match status" value="1"/>
</dbReference>
<dbReference type="SUPFAM" id="SSF55729">
    <property type="entry name" value="Acyl-CoA N-acyltransferases (Nat)"/>
    <property type="match status" value="1"/>
</dbReference>
<dbReference type="InterPro" id="IPR050680">
    <property type="entry name" value="YpeA/RimI_acetyltransf"/>
</dbReference>
<dbReference type="PROSITE" id="PS51186">
    <property type="entry name" value="GNAT"/>
    <property type="match status" value="1"/>
</dbReference>
<dbReference type="PANTHER" id="PTHR43420">
    <property type="entry name" value="ACETYLTRANSFERASE"/>
    <property type="match status" value="1"/>
</dbReference>
<dbReference type="Gene3D" id="3.40.630.30">
    <property type="match status" value="1"/>
</dbReference>
<evidence type="ECO:0000256" key="1">
    <source>
        <dbReference type="ARBA" id="ARBA00022679"/>
    </source>
</evidence>
<keyword evidence="1 4" id="KW-0808">Transferase</keyword>
<dbReference type="GO" id="GO:0016747">
    <property type="term" value="F:acyltransferase activity, transferring groups other than amino-acyl groups"/>
    <property type="evidence" value="ECO:0007669"/>
    <property type="project" value="InterPro"/>
</dbReference>
<dbReference type="STRING" id="118967.SAMN02745191_2106"/>
<protein>
    <submittedName>
        <fullName evidence="4">Diamine N-acetyltransferase</fullName>
    </submittedName>
</protein>
<evidence type="ECO:0000256" key="2">
    <source>
        <dbReference type="ARBA" id="ARBA00023315"/>
    </source>
</evidence>
<evidence type="ECO:0000259" key="3">
    <source>
        <dbReference type="PROSITE" id="PS51186"/>
    </source>
</evidence>
<organism evidence="4 5">
    <name type="scientific">Anaerorhabdus furcosa</name>
    <dbReference type="NCBI Taxonomy" id="118967"/>
    <lineage>
        <taxon>Bacteria</taxon>
        <taxon>Bacillati</taxon>
        <taxon>Bacillota</taxon>
        <taxon>Erysipelotrichia</taxon>
        <taxon>Erysipelotrichales</taxon>
        <taxon>Erysipelotrichaceae</taxon>
        <taxon>Anaerorhabdus</taxon>
    </lineage>
</organism>
<dbReference type="EMBL" id="FUWY01000007">
    <property type="protein sequence ID" value="SJZ93779.1"/>
    <property type="molecule type" value="Genomic_DNA"/>
</dbReference>